<evidence type="ECO:0000313" key="4">
    <source>
        <dbReference type="Proteomes" id="UP000769766"/>
    </source>
</evidence>
<dbReference type="EMBL" id="JACPRF010000016">
    <property type="protein sequence ID" value="MBI2875336.1"/>
    <property type="molecule type" value="Genomic_DNA"/>
</dbReference>
<keyword evidence="2" id="KW-1133">Transmembrane helix</keyword>
<sequence length="241" mass="27028">PDGPPVRPGYALASYTAGIFSALGILAALFERDRSGEGQEVDLALYEPLLRFSRDNLPAYQKVGDLRERTGNRSSIALLGLFETRDGRWMALLAPENKDFARLARAMGREELAHDPRFATMVSRRENLAPLNELVANWVRGYDLPTVWEILVQHEVPHSPVLDIQDIFEDPHYQARGNLVEVEDPALGRVRMQDVVPKLSASPGRVQSAGPALGQHNQEVYRSWLGLSEEELRHLQEESVI</sequence>
<dbReference type="Pfam" id="PF02515">
    <property type="entry name" value="CoA_transf_3"/>
    <property type="match status" value="1"/>
</dbReference>
<dbReference type="InterPro" id="IPR003673">
    <property type="entry name" value="CoA-Trfase_fam_III"/>
</dbReference>
<dbReference type="PANTHER" id="PTHR48207">
    <property type="entry name" value="SUCCINATE--HYDROXYMETHYLGLUTARATE COA-TRANSFERASE"/>
    <property type="match status" value="1"/>
</dbReference>
<evidence type="ECO:0000313" key="3">
    <source>
        <dbReference type="EMBL" id="MBI2875336.1"/>
    </source>
</evidence>
<dbReference type="InterPro" id="IPR050483">
    <property type="entry name" value="CoA-transferase_III_domain"/>
</dbReference>
<reference evidence="3" key="1">
    <citation type="submission" date="2020-07" db="EMBL/GenBank/DDBJ databases">
        <title>Huge and variable diversity of episymbiotic CPR bacteria and DPANN archaea in groundwater ecosystems.</title>
        <authorList>
            <person name="He C.Y."/>
            <person name="Keren R."/>
            <person name="Whittaker M."/>
            <person name="Farag I.F."/>
            <person name="Doudna J."/>
            <person name="Cate J.H.D."/>
            <person name="Banfield J.F."/>
        </authorList>
    </citation>
    <scope>NUCLEOTIDE SEQUENCE</scope>
    <source>
        <strain evidence="3">NC_groundwater_672_Ag_B-0.1um_62_36</strain>
    </source>
</reference>
<dbReference type="Proteomes" id="UP000769766">
    <property type="component" value="Unassembled WGS sequence"/>
</dbReference>
<keyword evidence="2" id="KW-0812">Transmembrane</keyword>
<evidence type="ECO:0000256" key="2">
    <source>
        <dbReference type="SAM" id="Phobius"/>
    </source>
</evidence>
<dbReference type="InterPro" id="IPR023606">
    <property type="entry name" value="CoA-Trfase_III_dom_1_sf"/>
</dbReference>
<organism evidence="3 4">
    <name type="scientific">Tectimicrobiota bacterium</name>
    <dbReference type="NCBI Taxonomy" id="2528274"/>
    <lineage>
        <taxon>Bacteria</taxon>
        <taxon>Pseudomonadati</taxon>
        <taxon>Nitrospinota/Tectimicrobiota group</taxon>
        <taxon>Candidatus Tectimicrobiota</taxon>
    </lineage>
</organism>
<dbReference type="GO" id="GO:0008410">
    <property type="term" value="F:CoA-transferase activity"/>
    <property type="evidence" value="ECO:0007669"/>
    <property type="project" value="TreeGrafter"/>
</dbReference>
<feature type="transmembrane region" description="Helical" evidence="2">
    <location>
        <begin position="12"/>
        <end position="30"/>
    </location>
</feature>
<keyword evidence="1 3" id="KW-0808">Transferase</keyword>
<dbReference type="Gene3D" id="3.30.1540.10">
    <property type="entry name" value="formyl-coa transferase, domain 3"/>
    <property type="match status" value="1"/>
</dbReference>
<protein>
    <submittedName>
        <fullName evidence="3">CoA transferase</fullName>
    </submittedName>
</protein>
<dbReference type="AlphaFoldDB" id="A0A932CL49"/>
<dbReference type="Gene3D" id="3.40.50.10540">
    <property type="entry name" value="Crotonobetainyl-coa:carnitine coa-transferase, domain 1"/>
    <property type="match status" value="1"/>
</dbReference>
<evidence type="ECO:0000256" key="1">
    <source>
        <dbReference type="ARBA" id="ARBA00022679"/>
    </source>
</evidence>
<dbReference type="PANTHER" id="PTHR48207:SF3">
    <property type="entry name" value="SUCCINATE--HYDROXYMETHYLGLUTARATE COA-TRANSFERASE"/>
    <property type="match status" value="1"/>
</dbReference>
<proteinExistence type="predicted"/>
<gene>
    <name evidence="3" type="ORF">HYY20_00460</name>
</gene>
<feature type="non-terminal residue" evidence="3">
    <location>
        <position position="1"/>
    </location>
</feature>
<keyword evidence="2" id="KW-0472">Membrane</keyword>
<dbReference type="InterPro" id="IPR044855">
    <property type="entry name" value="CoA-Trfase_III_dom3_sf"/>
</dbReference>
<dbReference type="SUPFAM" id="SSF89796">
    <property type="entry name" value="CoA-transferase family III (CaiB/BaiF)"/>
    <property type="match status" value="1"/>
</dbReference>
<accession>A0A932CL49</accession>
<name>A0A932CL49_UNCTE</name>
<comment type="caution">
    <text evidence="3">The sequence shown here is derived from an EMBL/GenBank/DDBJ whole genome shotgun (WGS) entry which is preliminary data.</text>
</comment>